<evidence type="ECO:0000313" key="2">
    <source>
        <dbReference type="EMBL" id="KFM94985.1"/>
    </source>
</evidence>
<dbReference type="EMBL" id="JMQA01000044">
    <property type="protein sequence ID" value="KFM94985.1"/>
    <property type="molecule type" value="Genomic_DNA"/>
</dbReference>
<keyword evidence="1" id="KW-1133">Transmembrane helix</keyword>
<evidence type="ECO:0000256" key="1">
    <source>
        <dbReference type="SAM" id="Phobius"/>
    </source>
</evidence>
<evidence type="ECO:0000313" key="3">
    <source>
        <dbReference type="Proteomes" id="UP000029278"/>
    </source>
</evidence>
<keyword evidence="1" id="KW-0472">Membrane</keyword>
<dbReference type="AlphaFoldDB" id="A0A090YS96"/>
<proteinExistence type="predicted"/>
<gene>
    <name evidence="2" type="ORF">DJ90_5888</name>
</gene>
<dbReference type="HOGENOM" id="CLU_1325268_0_0_9"/>
<keyword evidence="3" id="KW-1185">Reference proteome</keyword>
<dbReference type="STRING" id="44252.DJ90_5888"/>
<feature type="transmembrane region" description="Helical" evidence="1">
    <location>
        <begin position="37"/>
        <end position="63"/>
    </location>
</feature>
<sequence>MFRLSGKLFGTLLLGLLFCAGIYLVRDAVSCRLDGGSLLAGIVLLLFFLFTSILMGSGGYLAVKDRCCAGVRDFIGALGNRPFAAVRQFVALAVVGQPGIIAVGGRLLFNDRFLLIITGFHRVPLKNDLLKRGCSKSHLSIRKPFMKRIGRRILIQPGQALASEACFLRKHFSCSRSLTKLMLPKPFSTKTFSSAPFVPSFIRPKAF</sequence>
<reference evidence="2 3" key="1">
    <citation type="submission" date="2014-04" db="EMBL/GenBank/DDBJ databases">
        <authorList>
            <person name="Bishop-Lilly K.A."/>
            <person name="Broomall S.M."/>
            <person name="Chain P.S."/>
            <person name="Chertkov O."/>
            <person name="Coyne S.R."/>
            <person name="Daligault H.E."/>
            <person name="Davenport K.W."/>
            <person name="Erkkila T."/>
            <person name="Frey K.G."/>
            <person name="Gibbons H.S."/>
            <person name="Gu W."/>
            <person name="Jaissle J."/>
            <person name="Johnson S.L."/>
            <person name="Koroleva G.I."/>
            <person name="Ladner J.T."/>
            <person name="Lo C.-C."/>
            <person name="Minogue T.D."/>
            <person name="Munk C."/>
            <person name="Palacios G.F."/>
            <person name="Redden C.L."/>
            <person name="Rosenzweig C.N."/>
            <person name="Scholz M.B."/>
            <person name="Teshima H."/>
            <person name="Xu Y."/>
        </authorList>
    </citation>
    <scope>NUCLEOTIDE SEQUENCE [LARGE SCALE GENOMIC DNA]</scope>
    <source>
        <strain evidence="2 3">8244</strain>
    </source>
</reference>
<accession>A0A090YS96</accession>
<comment type="caution">
    <text evidence="2">The sequence shown here is derived from an EMBL/GenBank/DDBJ whole genome shotgun (WGS) entry which is preliminary data.</text>
</comment>
<dbReference type="Proteomes" id="UP000029278">
    <property type="component" value="Unassembled WGS sequence"/>
</dbReference>
<keyword evidence="1" id="KW-0812">Transmembrane</keyword>
<name>A0A090YS96_PAEMA</name>
<protein>
    <submittedName>
        <fullName evidence="2">Uncharacterized protein</fullName>
    </submittedName>
</protein>
<organism evidence="2 3">
    <name type="scientific">Paenibacillus macerans</name>
    <name type="common">Bacillus macerans</name>
    <dbReference type="NCBI Taxonomy" id="44252"/>
    <lineage>
        <taxon>Bacteria</taxon>
        <taxon>Bacillati</taxon>
        <taxon>Bacillota</taxon>
        <taxon>Bacilli</taxon>
        <taxon>Bacillales</taxon>
        <taxon>Paenibacillaceae</taxon>
        <taxon>Paenibacillus</taxon>
    </lineage>
</organism>